<accession>A0AAJ2JHD7</accession>
<dbReference type="GO" id="GO:0016788">
    <property type="term" value="F:hydrolase activity, acting on ester bonds"/>
    <property type="evidence" value="ECO:0007669"/>
    <property type="project" value="UniProtKB-ARBA"/>
</dbReference>
<sequence length="181" mass="19887">MNLGLGGSALLDPFIARVIRDQPADLISLKLGINIVSMDLMRLRALGPAVHGFLDTIRDGHPTTPLLIVSSIFCPIHEQTPGPCAPDFSDGQLKFRATGDERDVARGALPLTVIRSLLCAIVAQRRERDPNIHYLDGRNLYGEQDHELQPLPDRLHPDSAIHRLIGERFAATVFGGDWPFG</sequence>
<comment type="caution">
    <text evidence="1">The sequence shown here is derived from an EMBL/GenBank/DDBJ whole genome shotgun (WGS) entry which is preliminary data.</text>
</comment>
<dbReference type="Proteomes" id="UP001251948">
    <property type="component" value="Unassembled WGS sequence"/>
</dbReference>
<gene>
    <name evidence="1" type="ORF">ROV92_17860</name>
</gene>
<dbReference type="Gene3D" id="3.40.50.1110">
    <property type="entry name" value="SGNH hydrolase"/>
    <property type="match status" value="1"/>
</dbReference>
<dbReference type="EMBL" id="JAVSKO010000007">
    <property type="protein sequence ID" value="MDT3469853.1"/>
    <property type="molecule type" value="Genomic_DNA"/>
</dbReference>
<name>A0AAJ2JHD7_STEMA</name>
<keyword evidence="1" id="KW-0378">Hydrolase</keyword>
<protein>
    <submittedName>
        <fullName evidence="1">SGNH/GDSL hydrolase family protein</fullName>
    </submittedName>
</protein>
<dbReference type="AlphaFoldDB" id="A0AAJ2JHD7"/>
<dbReference type="RefSeq" id="WP_312563786.1">
    <property type="nucleotide sequence ID" value="NZ_JAVSKO010000007.1"/>
</dbReference>
<dbReference type="SUPFAM" id="SSF52266">
    <property type="entry name" value="SGNH hydrolase"/>
    <property type="match status" value="1"/>
</dbReference>
<evidence type="ECO:0000313" key="2">
    <source>
        <dbReference type="Proteomes" id="UP001251948"/>
    </source>
</evidence>
<organism evidence="1 2">
    <name type="scientific">Stenotrophomonas maltophilia</name>
    <name type="common">Pseudomonas maltophilia</name>
    <name type="synonym">Xanthomonas maltophilia</name>
    <dbReference type="NCBI Taxonomy" id="40324"/>
    <lineage>
        <taxon>Bacteria</taxon>
        <taxon>Pseudomonadati</taxon>
        <taxon>Pseudomonadota</taxon>
        <taxon>Gammaproteobacteria</taxon>
        <taxon>Lysobacterales</taxon>
        <taxon>Lysobacteraceae</taxon>
        <taxon>Stenotrophomonas</taxon>
        <taxon>Stenotrophomonas maltophilia group</taxon>
    </lineage>
</organism>
<dbReference type="InterPro" id="IPR036514">
    <property type="entry name" value="SGNH_hydro_sf"/>
</dbReference>
<evidence type="ECO:0000313" key="1">
    <source>
        <dbReference type="EMBL" id="MDT3469853.1"/>
    </source>
</evidence>
<reference evidence="1" key="1">
    <citation type="submission" date="2023-07" db="EMBL/GenBank/DDBJ databases">
        <title>Comparative genomics of clinical Stenotrophomonas maltophilia isolates reveals regions of diversity which correlate with colonization and persistence in vivo.</title>
        <authorList>
            <person name="Mcdaniel M.S."/>
            <person name="Swords W.E."/>
            <person name="Sumpter N.A."/>
            <person name="Lindgren N.R."/>
            <person name="Billiot C.E."/>
        </authorList>
    </citation>
    <scope>NUCLEOTIDE SEQUENCE</scope>
    <source>
        <strain evidence="1">Ism4</strain>
    </source>
</reference>
<proteinExistence type="predicted"/>